<evidence type="ECO:0000313" key="6">
    <source>
        <dbReference type="Proteomes" id="UP000192422"/>
    </source>
</evidence>
<dbReference type="PANTHER" id="PTHR30363">
    <property type="entry name" value="HTH-TYPE TRANSCRIPTIONAL REGULATOR SRLR-RELATED"/>
    <property type="match status" value="1"/>
</dbReference>
<organism evidence="5 6">
    <name type="scientific">Thioclava electrotropha</name>
    <dbReference type="NCBI Taxonomy" id="1549850"/>
    <lineage>
        <taxon>Bacteria</taxon>
        <taxon>Pseudomonadati</taxon>
        <taxon>Pseudomonadota</taxon>
        <taxon>Alphaproteobacteria</taxon>
        <taxon>Rhodobacterales</taxon>
        <taxon>Paracoccaceae</taxon>
        <taxon>Thioclava</taxon>
    </lineage>
</organism>
<dbReference type="EMBL" id="CP053562">
    <property type="protein sequence ID" value="QPZ91918.1"/>
    <property type="molecule type" value="Genomic_DNA"/>
</dbReference>
<evidence type="ECO:0000256" key="1">
    <source>
        <dbReference type="ARBA" id="ARBA00023015"/>
    </source>
</evidence>
<sequence length="244" mass="26263">MTRPSRQQERIDQITALLDVSPALRLRDLSEQMGVTEMTLRRDAAQPEAGFACRGGYIVTTRTTEHYDFDAQMNRAIDAKRAAAGHALDLVPEGAVVFLDTGTTLPHLARLLAQGKARRIITHCLTTAEILQGRSSVPVEFLGGEIKSSTRSCHAGNPHDRLAPLNIDVAFLSAGGLDSDGALSCSHDYEVPLKRAAIELSKQCFVVMDASKIGQRKPVVFASLDEVSGVVTEAGLLAAAQLKM</sequence>
<dbReference type="InterPro" id="IPR050313">
    <property type="entry name" value="Carb_Metab_HTH_regulators"/>
</dbReference>
<evidence type="ECO:0000259" key="3">
    <source>
        <dbReference type="Pfam" id="PF00455"/>
    </source>
</evidence>
<dbReference type="SUPFAM" id="SSF100950">
    <property type="entry name" value="NagB/RpiA/CoA transferase-like"/>
    <property type="match status" value="1"/>
</dbReference>
<dbReference type="Pfam" id="PF08220">
    <property type="entry name" value="HTH_DeoR"/>
    <property type="match status" value="1"/>
</dbReference>
<dbReference type="InterPro" id="IPR001034">
    <property type="entry name" value="DeoR_HTH"/>
</dbReference>
<protein>
    <submittedName>
        <fullName evidence="5">DeoR/GlpR transcriptional regulator</fullName>
    </submittedName>
</protein>
<dbReference type="InterPro" id="IPR037171">
    <property type="entry name" value="NagB/RpiA_transferase-like"/>
</dbReference>
<keyword evidence="2" id="KW-0804">Transcription</keyword>
<dbReference type="PANTHER" id="PTHR30363:SF8">
    <property type="entry name" value="DEOXYRIBOSE OPERON REPRESSOR"/>
    <property type="match status" value="1"/>
</dbReference>
<dbReference type="Proteomes" id="UP000192422">
    <property type="component" value="Chromosome"/>
</dbReference>
<proteinExistence type="predicted"/>
<accession>A0ABX6YXH9</accession>
<reference evidence="5 6" key="1">
    <citation type="submission" date="2020-05" db="EMBL/GenBank/DDBJ databases">
        <title>Thioclava electrotropha strain Elox9 finished genome.</title>
        <authorList>
            <person name="Rowe A.R."/>
            <person name="Wilbanks E.G."/>
        </authorList>
    </citation>
    <scope>NUCLEOTIDE SEQUENCE [LARGE SCALE GENOMIC DNA]</scope>
    <source>
        <strain evidence="5 6">Elox9</strain>
    </source>
</reference>
<keyword evidence="1" id="KW-0805">Transcription regulation</keyword>
<dbReference type="SMART" id="SM01134">
    <property type="entry name" value="DeoRC"/>
    <property type="match status" value="1"/>
</dbReference>
<feature type="domain" description="HTH deoR-type" evidence="4">
    <location>
        <begin position="10"/>
        <end position="44"/>
    </location>
</feature>
<dbReference type="Pfam" id="PF00455">
    <property type="entry name" value="DeoRC"/>
    <property type="match status" value="1"/>
</dbReference>
<evidence type="ECO:0000256" key="2">
    <source>
        <dbReference type="ARBA" id="ARBA00023163"/>
    </source>
</evidence>
<keyword evidence="6" id="KW-1185">Reference proteome</keyword>
<dbReference type="InterPro" id="IPR014036">
    <property type="entry name" value="DeoR-like_C"/>
</dbReference>
<evidence type="ECO:0000259" key="4">
    <source>
        <dbReference type="Pfam" id="PF08220"/>
    </source>
</evidence>
<evidence type="ECO:0000313" key="5">
    <source>
        <dbReference type="EMBL" id="QPZ91918.1"/>
    </source>
</evidence>
<name>A0ABX6YXH9_9RHOB</name>
<feature type="domain" description="DeoR-like transcriptional repressor C-terminal sensor" evidence="3">
    <location>
        <begin position="77"/>
        <end position="233"/>
    </location>
</feature>
<gene>
    <name evidence="5" type="ORF">AKL02_014150</name>
</gene>
<dbReference type="RefSeq" id="WP_078601676.1">
    <property type="nucleotide sequence ID" value="NZ_CP053562.1"/>
</dbReference>
<dbReference type="Gene3D" id="3.40.50.1360">
    <property type="match status" value="1"/>
</dbReference>